<keyword evidence="2" id="KW-1185">Reference proteome</keyword>
<name>A0A4P6EPL9_9MICO</name>
<dbReference type="EMBL" id="CP035495">
    <property type="protein sequence ID" value="QAY64385.1"/>
    <property type="molecule type" value="Genomic_DNA"/>
</dbReference>
<gene>
    <name evidence="1" type="ORF">ET495_15520</name>
</gene>
<accession>A0A4P6EPL9</accession>
<evidence type="ECO:0000313" key="2">
    <source>
        <dbReference type="Proteomes" id="UP000291758"/>
    </source>
</evidence>
<protein>
    <submittedName>
        <fullName evidence="1">Uncharacterized protein</fullName>
    </submittedName>
</protein>
<dbReference type="AlphaFoldDB" id="A0A4P6EPL9"/>
<dbReference type="RefSeq" id="WP_129205536.1">
    <property type="nucleotide sequence ID" value="NZ_CP035495.1"/>
</dbReference>
<sequence length="74" mass="8054">MHSQEVDVPGARAAVEVSLWSVQPTAGGDTHVRWRWLVADLTDGRQALVGVLGVRETFEALPLDEVFDSVELAP</sequence>
<evidence type="ECO:0000313" key="1">
    <source>
        <dbReference type="EMBL" id="QAY64385.1"/>
    </source>
</evidence>
<dbReference type="Proteomes" id="UP000291758">
    <property type="component" value="Chromosome"/>
</dbReference>
<reference evidence="1 2" key="1">
    <citation type="submission" date="2019-01" db="EMBL/GenBank/DDBJ databases">
        <title>Genome sequencing of strain 2JSPR-7.</title>
        <authorList>
            <person name="Heo J."/>
            <person name="Kim S.-J."/>
            <person name="Kim J.-S."/>
            <person name="Hong S.-B."/>
            <person name="Kwon S.-W."/>
        </authorList>
    </citation>
    <scope>NUCLEOTIDE SEQUENCE [LARGE SCALE GENOMIC DNA]</scope>
    <source>
        <strain evidence="1 2">2JSPR-7</strain>
    </source>
</reference>
<organism evidence="1 2">
    <name type="scientific">Xylanimonas allomyrinae</name>
    <dbReference type="NCBI Taxonomy" id="2509459"/>
    <lineage>
        <taxon>Bacteria</taxon>
        <taxon>Bacillati</taxon>
        <taxon>Actinomycetota</taxon>
        <taxon>Actinomycetes</taxon>
        <taxon>Micrococcales</taxon>
        <taxon>Promicromonosporaceae</taxon>
        <taxon>Xylanimonas</taxon>
    </lineage>
</organism>
<proteinExistence type="predicted"/>
<dbReference type="OrthoDB" id="5151893at2"/>
<dbReference type="KEGG" id="xyl:ET495_15520"/>